<dbReference type="KEGG" id="fki:FK004_07245"/>
<protein>
    <submittedName>
        <fullName evidence="2">Uncharacterized protein</fullName>
    </submittedName>
</protein>
<dbReference type="EMBL" id="CP020919">
    <property type="protein sequence ID" value="AWG24813.1"/>
    <property type="molecule type" value="Genomic_DNA"/>
</dbReference>
<evidence type="ECO:0000313" key="1">
    <source>
        <dbReference type="EMBL" id="AWG24813.1"/>
    </source>
</evidence>
<dbReference type="SUPFAM" id="SSF69304">
    <property type="entry name" value="Tricorn protease N-terminal domain"/>
    <property type="match status" value="1"/>
</dbReference>
<keyword evidence="3" id="KW-1185">Reference proteome</keyword>
<accession>A0A2S1LMZ8</accession>
<evidence type="ECO:0000313" key="2">
    <source>
        <dbReference type="EMBL" id="AWG25041.1"/>
    </source>
</evidence>
<evidence type="ECO:0000313" key="3">
    <source>
        <dbReference type="Proteomes" id="UP000244677"/>
    </source>
</evidence>
<proteinExistence type="predicted"/>
<dbReference type="AlphaFoldDB" id="A0A2S1LMZ8"/>
<sequence length="232" mass="26393">MNIFKWLFSSYKKNETVVINILGKEYIIDLSNEATKERAAEFELLKKKSWKSKGSKRRSLNSYEQTIIGNTGLINFSESGEYAVAYLSAGNDSMKGYISLIHTPREKVLFSIDAIRPHDCKVSNNGFIACNDWGKVANSKGKFLIYDVNGEIHYKRSINENIGDLCLITPDGSLAVYDTLSTNSLRVIDVKNKKQLKSFDKYSTNVMRAEFEGKTIIFEYNSPKRNLKIINE</sequence>
<dbReference type="EMBL" id="CP020919">
    <property type="protein sequence ID" value="AWG25041.1"/>
    <property type="molecule type" value="Genomic_DNA"/>
</dbReference>
<dbReference type="OrthoDB" id="241638at2"/>
<reference evidence="2 3" key="1">
    <citation type="submission" date="2017-04" db="EMBL/GenBank/DDBJ databases">
        <title>Complete genome sequence of Flavobacterium kingsejong AJ004.</title>
        <authorList>
            <person name="Lee P.C."/>
        </authorList>
    </citation>
    <scope>NUCLEOTIDE SEQUENCE [LARGE SCALE GENOMIC DNA]</scope>
    <source>
        <strain evidence="2 3">AJ004</strain>
    </source>
</reference>
<name>A0A2S1LMZ8_9FLAO</name>
<organism evidence="2 3">
    <name type="scientific">Flavobacterium kingsejongi</name>
    <dbReference type="NCBI Taxonomy" id="1678728"/>
    <lineage>
        <taxon>Bacteria</taxon>
        <taxon>Pseudomonadati</taxon>
        <taxon>Bacteroidota</taxon>
        <taxon>Flavobacteriia</taxon>
        <taxon>Flavobacteriales</taxon>
        <taxon>Flavobacteriaceae</taxon>
        <taxon>Flavobacterium</taxon>
    </lineage>
</organism>
<dbReference type="KEGG" id="fki:FK004_06010"/>
<gene>
    <name evidence="1" type="ORF">FK004_06010</name>
    <name evidence="2" type="ORF">FK004_07245</name>
</gene>
<dbReference type="Proteomes" id="UP000244677">
    <property type="component" value="Chromosome"/>
</dbReference>
<dbReference type="RefSeq" id="WP_108736442.1">
    <property type="nucleotide sequence ID" value="NZ_CP020919.1"/>
</dbReference>